<accession>A0ABX1GFU6</accession>
<evidence type="ECO:0000313" key="1">
    <source>
        <dbReference type="EMBL" id="NKI18095.1"/>
    </source>
</evidence>
<evidence type="ECO:0000313" key="2">
    <source>
        <dbReference type="Proteomes" id="UP000765845"/>
    </source>
</evidence>
<dbReference type="Pfam" id="PF04134">
    <property type="entry name" value="DCC1-like"/>
    <property type="match status" value="1"/>
</dbReference>
<protein>
    <submittedName>
        <fullName evidence="1">DUF393 domain-containing protein</fullName>
    </submittedName>
</protein>
<gene>
    <name evidence="1" type="ORF">HCU74_11835</name>
</gene>
<dbReference type="EMBL" id="JAAWWK010000004">
    <property type="protein sequence ID" value="NKI18095.1"/>
    <property type="molecule type" value="Genomic_DNA"/>
</dbReference>
<dbReference type="Proteomes" id="UP000765845">
    <property type="component" value="Unassembled WGS sequence"/>
</dbReference>
<dbReference type="PANTHER" id="PTHR33639:SF2">
    <property type="entry name" value="DUF393 DOMAIN-CONTAINING PROTEIN"/>
    <property type="match status" value="1"/>
</dbReference>
<reference evidence="1 2" key="1">
    <citation type="submission" date="2020-04" db="EMBL/GenBank/DDBJ databases">
        <authorList>
            <person name="Yoon J."/>
        </authorList>
    </citation>
    <scope>NUCLEOTIDE SEQUENCE [LARGE SCALE GENOMIC DNA]</scope>
    <source>
        <strain evidence="1 2">KMU-166</strain>
    </source>
</reference>
<organism evidence="1 2">
    <name type="scientific">Spongiibacter thalassae</name>
    <dbReference type="NCBI Taxonomy" id="2721624"/>
    <lineage>
        <taxon>Bacteria</taxon>
        <taxon>Pseudomonadati</taxon>
        <taxon>Pseudomonadota</taxon>
        <taxon>Gammaproteobacteria</taxon>
        <taxon>Cellvibrionales</taxon>
        <taxon>Spongiibacteraceae</taxon>
        <taxon>Spongiibacter</taxon>
    </lineage>
</organism>
<keyword evidence="2" id="KW-1185">Reference proteome</keyword>
<comment type="caution">
    <text evidence="1">The sequence shown here is derived from an EMBL/GenBank/DDBJ whole genome shotgun (WGS) entry which is preliminary data.</text>
</comment>
<dbReference type="PANTHER" id="PTHR33639">
    <property type="entry name" value="THIOL-DISULFIDE OXIDOREDUCTASE DCC"/>
    <property type="match status" value="1"/>
</dbReference>
<dbReference type="InterPro" id="IPR052927">
    <property type="entry name" value="DCC_oxidoreductase"/>
</dbReference>
<dbReference type="RefSeq" id="WP_168450627.1">
    <property type="nucleotide sequence ID" value="NZ_JAAWWK010000004.1"/>
</dbReference>
<dbReference type="InterPro" id="IPR007263">
    <property type="entry name" value="DCC1-like"/>
</dbReference>
<sequence>MNDPHPVVIFDGHCQLCNGAVDFIIRRDPSARFRFVPSQSEAGKALLARHHLTEQSSETVVLICGDRALLRSDAALTIARSLSGGWPLLAVLLWLPRGLRDGVYRFVARRRYRWFGRRASCRQPIAASPQMSSAMAKCDRLATAPLANEQYQAARQKENFVVQRLVLTETQWQALEELAGEGISLKQGANAGYWLLQLHSEADAQRWQKALPDSERNTFWPIAQRIDIELELAETPRGDRNE</sequence>
<proteinExistence type="predicted"/>
<name>A0ABX1GFU6_9GAMM</name>